<name>A0ABW6S8U9_9NOCA</name>
<evidence type="ECO:0000313" key="1">
    <source>
        <dbReference type="EMBL" id="MFF3572696.1"/>
    </source>
</evidence>
<evidence type="ECO:0000313" key="2">
    <source>
        <dbReference type="Proteomes" id="UP001601992"/>
    </source>
</evidence>
<protein>
    <submittedName>
        <fullName evidence="1">Uncharacterized protein</fullName>
    </submittedName>
</protein>
<organism evidence="1 2">
    <name type="scientific">Nocardia jiangxiensis</name>
    <dbReference type="NCBI Taxonomy" id="282685"/>
    <lineage>
        <taxon>Bacteria</taxon>
        <taxon>Bacillati</taxon>
        <taxon>Actinomycetota</taxon>
        <taxon>Actinomycetes</taxon>
        <taxon>Mycobacteriales</taxon>
        <taxon>Nocardiaceae</taxon>
        <taxon>Nocardia</taxon>
    </lineage>
</organism>
<comment type="caution">
    <text evidence="1">The sequence shown here is derived from an EMBL/GenBank/DDBJ whole genome shotgun (WGS) entry which is preliminary data.</text>
</comment>
<dbReference type="RefSeq" id="WP_040831380.1">
    <property type="nucleotide sequence ID" value="NZ_JBIAQY010000014.1"/>
</dbReference>
<dbReference type="Proteomes" id="UP001601992">
    <property type="component" value="Unassembled WGS sequence"/>
</dbReference>
<dbReference type="EMBL" id="JBIAQY010000014">
    <property type="protein sequence ID" value="MFF3572696.1"/>
    <property type="molecule type" value="Genomic_DNA"/>
</dbReference>
<reference evidence="1 2" key="1">
    <citation type="submission" date="2024-10" db="EMBL/GenBank/DDBJ databases">
        <title>The Natural Products Discovery Center: Release of the First 8490 Sequenced Strains for Exploring Actinobacteria Biosynthetic Diversity.</title>
        <authorList>
            <person name="Kalkreuter E."/>
            <person name="Kautsar S.A."/>
            <person name="Yang D."/>
            <person name="Bader C.D."/>
            <person name="Teijaro C.N."/>
            <person name="Fluegel L."/>
            <person name="Davis C.M."/>
            <person name="Simpson J.R."/>
            <person name="Lauterbach L."/>
            <person name="Steele A.D."/>
            <person name="Gui C."/>
            <person name="Meng S."/>
            <person name="Li G."/>
            <person name="Viehrig K."/>
            <person name="Ye F."/>
            <person name="Su P."/>
            <person name="Kiefer A.F."/>
            <person name="Nichols A."/>
            <person name="Cepeda A.J."/>
            <person name="Yan W."/>
            <person name="Fan B."/>
            <person name="Jiang Y."/>
            <person name="Adhikari A."/>
            <person name="Zheng C.-J."/>
            <person name="Schuster L."/>
            <person name="Cowan T.M."/>
            <person name="Smanski M.J."/>
            <person name="Chevrette M.G."/>
            <person name="De Carvalho L.P.S."/>
            <person name="Shen B."/>
        </authorList>
    </citation>
    <scope>NUCLEOTIDE SEQUENCE [LARGE SCALE GENOMIC DNA]</scope>
    <source>
        <strain evidence="1 2">NPDC002593</strain>
    </source>
</reference>
<keyword evidence="2" id="KW-1185">Reference proteome</keyword>
<sequence>MITEITEIGESDRACTVLGSPLLGSTNAIRAPDHPCVQDSANVTVVQMVSPNDQNPAHLIIERKDTGV</sequence>
<gene>
    <name evidence="1" type="ORF">ACFYXQ_33500</name>
</gene>
<accession>A0ABW6S8U9</accession>
<proteinExistence type="predicted"/>